<name>A0A1G1YZH1_9BACT</name>
<reference evidence="2 3" key="1">
    <citation type="journal article" date="2016" name="Nat. Commun.">
        <title>Thousands of microbial genomes shed light on interconnected biogeochemical processes in an aquifer system.</title>
        <authorList>
            <person name="Anantharaman K."/>
            <person name="Brown C.T."/>
            <person name="Hug L.A."/>
            <person name="Sharon I."/>
            <person name="Castelle C.J."/>
            <person name="Probst A.J."/>
            <person name="Thomas B.C."/>
            <person name="Singh A."/>
            <person name="Wilkins M.J."/>
            <person name="Karaoz U."/>
            <person name="Brodie E.L."/>
            <person name="Williams K.H."/>
            <person name="Hubbard S.S."/>
            <person name="Banfield J.F."/>
        </authorList>
    </citation>
    <scope>NUCLEOTIDE SEQUENCE [LARGE SCALE GENOMIC DNA]</scope>
</reference>
<comment type="caution">
    <text evidence="2">The sequence shown here is derived from an EMBL/GenBank/DDBJ whole genome shotgun (WGS) entry which is preliminary data.</text>
</comment>
<keyword evidence="1" id="KW-0812">Transmembrane</keyword>
<sequence length="71" mass="8274">MENIKEFITIGATLAFLGLIIVFVVLTTVLNYHWNRYGIEPERVKKVKQIYFTVAITLLILTSITYLNILW</sequence>
<feature type="transmembrane region" description="Helical" evidence="1">
    <location>
        <begin position="50"/>
        <end position="70"/>
    </location>
</feature>
<keyword evidence="1" id="KW-0472">Membrane</keyword>
<organism evidence="2 3">
    <name type="scientific">Candidatus Colwellbacteria bacterium RIFCSPHIGHO2_02_FULL_43_15</name>
    <dbReference type="NCBI Taxonomy" id="1797686"/>
    <lineage>
        <taxon>Bacteria</taxon>
        <taxon>Candidatus Colwelliibacteriota</taxon>
    </lineage>
</organism>
<gene>
    <name evidence="2" type="ORF">A3D47_02560</name>
</gene>
<dbReference type="AlphaFoldDB" id="A0A1G1YZH1"/>
<evidence type="ECO:0000256" key="1">
    <source>
        <dbReference type="SAM" id="Phobius"/>
    </source>
</evidence>
<accession>A0A1G1YZH1</accession>
<keyword evidence="1" id="KW-1133">Transmembrane helix</keyword>
<evidence type="ECO:0000313" key="3">
    <source>
        <dbReference type="Proteomes" id="UP000178651"/>
    </source>
</evidence>
<dbReference type="EMBL" id="MHIU01000023">
    <property type="protein sequence ID" value="OGY57791.1"/>
    <property type="molecule type" value="Genomic_DNA"/>
</dbReference>
<protein>
    <submittedName>
        <fullName evidence="2">Uncharacterized protein</fullName>
    </submittedName>
</protein>
<evidence type="ECO:0000313" key="2">
    <source>
        <dbReference type="EMBL" id="OGY57791.1"/>
    </source>
</evidence>
<feature type="transmembrane region" description="Helical" evidence="1">
    <location>
        <begin position="7"/>
        <end position="30"/>
    </location>
</feature>
<dbReference type="Proteomes" id="UP000178651">
    <property type="component" value="Unassembled WGS sequence"/>
</dbReference>
<proteinExistence type="predicted"/>